<evidence type="ECO:0000256" key="1">
    <source>
        <dbReference type="SAM" id="MobiDB-lite"/>
    </source>
</evidence>
<proteinExistence type="predicted"/>
<sequence>MDAPSGGQNDEATESHREFLLITMIQEAALITIKKVATESFTLHQTPSVFTIDQLLAYYDMKAGSFEQLDSKKFFSKGGMGNERVHHGDVKGGKDKEPVPANGHKNYGCSVSWTKRRSHRKPDGMLPGLKKQSVFLVLQTDKMRAKTEELRKFLLEKRKTTPGDVVLTEADLHDFLVEIDVSKFTAGGTISQEKNETLDLEDFGRDLRSVKALLRKHEGMERDLTALGDKIRALDEKSFGLNKKVAQVFARVIVNLTWRFVIDVSIRTQTREQWRPTPRLAQGTLW</sequence>
<organism evidence="2 3">
    <name type="scientific">Heterodera trifolii</name>
    <dbReference type="NCBI Taxonomy" id="157864"/>
    <lineage>
        <taxon>Eukaryota</taxon>
        <taxon>Metazoa</taxon>
        <taxon>Ecdysozoa</taxon>
        <taxon>Nematoda</taxon>
        <taxon>Chromadorea</taxon>
        <taxon>Rhabditida</taxon>
        <taxon>Tylenchina</taxon>
        <taxon>Tylenchomorpha</taxon>
        <taxon>Tylenchoidea</taxon>
        <taxon>Heteroderidae</taxon>
        <taxon>Heteroderinae</taxon>
        <taxon>Heterodera</taxon>
    </lineage>
</organism>
<feature type="region of interest" description="Disordered" evidence="1">
    <location>
        <begin position="85"/>
        <end position="107"/>
    </location>
</feature>
<feature type="compositionally biased region" description="Basic and acidic residues" evidence="1">
    <location>
        <begin position="85"/>
        <end position="98"/>
    </location>
</feature>
<dbReference type="Gene3D" id="1.20.58.60">
    <property type="match status" value="1"/>
</dbReference>
<evidence type="ECO:0000313" key="3">
    <source>
        <dbReference type="Proteomes" id="UP001620626"/>
    </source>
</evidence>
<dbReference type="Pfam" id="PF00435">
    <property type="entry name" value="Spectrin"/>
    <property type="match status" value="1"/>
</dbReference>
<comment type="caution">
    <text evidence="2">The sequence shown here is derived from an EMBL/GenBank/DDBJ whole genome shotgun (WGS) entry which is preliminary data.</text>
</comment>
<reference evidence="2 3" key="1">
    <citation type="submission" date="2024-10" db="EMBL/GenBank/DDBJ databases">
        <authorList>
            <person name="Kim D."/>
        </authorList>
    </citation>
    <scope>NUCLEOTIDE SEQUENCE [LARGE SCALE GENOMIC DNA]</scope>
    <source>
        <strain evidence="2">BH-2024</strain>
    </source>
</reference>
<dbReference type="Proteomes" id="UP001620626">
    <property type="component" value="Unassembled WGS sequence"/>
</dbReference>
<dbReference type="SUPFAM" id="SSF46966">
    <property type="entry name" value="Spectrin repeat"/>
    <property type="match status" value="1"/>
</dbReference>
<gene>
    <name evidence="2" type="ORF">niasHT_017580</name>
</gene>
<protein>
    <submittedName>
        <fullName evidence="2">Uncharacterized protein</fullName>
    </submittedName>
</protein>
<dbReference type="AlphaFoldDB" id="A0ABD2LAY3"/>
<name>A0ABD2LAY3_9BILA</name>
<accession>A0ABD2LAY3</accession>
<keyword evidence="3" id="KW-1185">Reference proteome</keyword>
<evidence type="ECO:0000313" key="2">
    <source>
        <dbReference type="EMBL" id="KAL3112062.1"/>
    </source>
</evidence>
<dbReference type="InterPro" id="IPR002017">
    <property type="entry name" value="Spectrin_repeat"/>
</dbReference>
<dbReference type="EMBL" id="JBICBT010000484">
    <property type="protein sequence ID" value="KAL3112062.1"/>
    <property type="molecule type" value="Genomic_DNA"/>
</dbReference>